<dbReference type="InterPro" id="IPR008271">
    <property type="entry name" value="Ser/Thr_kinase_AS"/>
</dbReference>
<evidence type="ECO:0000313" key="10">
    <source>
        <dbReference type="EMBL" id="MBH0776458.1"/>
    </source>
</evidence>
<feature type="transmembrane region" description="Helical" evidence="8">
    <location>
        <begin position="585"/>
        <end position="610"/>
    </location>
</feature>
<reference evidence="10" key="1">
    <citation type="submission" date="2020-11" db="EMBL/GenBank/DDBJ databases">
        <title>Nocardia NEAU-351.nov., a novel actinomycete isolated from the cow dung.</title>
        <authorList>
            <person name="Zhang X."/>
        </authorList>
    </citation>
    <scope>NUCLEOTIDE SEQUENCE</scope>
    <source>
        <strain evidence="10">NEAU-351</strain>
    </source>
</reference>
<dbReference type="GO" id="GO:0005524">
    <property type="term" value="F:ATP binding"/>
    <property type="evidence" value="ECO:0007669"/>
    <property type="project" value="UniProtKB-KW"/>
</dbReference>
<dbReference type="Pfam" id="PF00069">
    <property type="entry name" value="Pkinase"/>
    <property type="match status" value="1"/>
</dbReference>
<keyword evidence="8" id="KW-1133">Transmembrane helix</keyword>
<keyword evidence="4" id="KW-0547">Nucleotide-binding</keyword>
<proteinExistence type="predicted"/>
<dbReference type="PROSITE" id="PS50011">
    <property type="entry name" value="PROTEIN_KINASE_DOM"/>
    <property type="match status" value="1"/>
</dbReference>
<comment type="caution">
    <text evidence="10">The sequence shown here is derived from an EMBL/GenBank/DDBJ whole genome shotgun (WGS) entry which is preliminary data.</text>
</comment>
<organism evidence="10 11">
    <name type="scientific">Nocardia bovistercoris</name>
    <dbReference type="NCBI Taxonomy" id="2785916"/>
    <lineage>
        <taxon>Bacteria</taxon>
        <taxon>Bacillati</taxon>
        <taxon>Actinomycetota</taxon>
        <taxon>Actinomycetes</taxon>
        <taxon>Mycobacteriales</taxon>
        <taxon>Nocardiaceae</taxon>
        <taxon>Nocardia</taxon>
    </lineage>
</organism>
<dbReference type="SUPFAM" id="SSF56112">
    <property type="entry name" value="Protein kinase-like (PK-like)"/>
    <property type="match status" value="1"/>
</dbReference>
<evidence type="ECO:0000256" key="5">
    <source>
        <dbReference type="ARBA" id="ARBA00022777"/>
    </source>
</evidence>
<keyword evidence="3" id="KW-0808">Transferase</keyword>
<evidence type="ECO:0000256" key="1">
    <source>
        <dbReference type="ARBA" id="ARBA00012513"/>
    </source>
</evidence>
<accession>A0A931I9N2</accession>
<keyword evidence="6" id="KW-0067">ATP-binding</keyword>
<dbReference type="PROSITE" id="PS00108">
    <property type="entry name" value="PROTEIN_KINASE_ST"/>
    <property type="match status" value="1"/>
</dbReference>
<keyword evidence="5 10" id="KW-0418">Kinase</keyword>
<dbReference type="PANTHER" id="PTHR43289">
    <property type="entry name" value="MITOGEN-ACTIVATED PROTEIN KINASE KINASE KINASE 20-RELATED"/>
    <property type="match status" value="1"/>
</dbReference>
<dbReference type="PANTHER" id="PTHR43289:SF6">
    <property type="entry name" value="SERINE_THREONINE-PROTEIN KINASE NEKL-3"/>
    <property type="match status" value="1"/>
</dbReference>
<evidence type="ECO:0000256" key="4">
    <source>
        <dbReference type="ARBA" id="ARBA00022741"/>
    </source>
</evidence>
<feature type="domain" description="Protein kinase" evidence="9">
    <location>
        <begin position="21"/>
        <end position="285"/>
    </location>
</feature>
<feature type="region of interest" description="Disordered" evidence="7">
    <location>
        <begin position="312"/>
        <end position="386"/>
    </location>
</feature>
<keyword evidence="11" id="KW-1185">Reference proteome</keyword>
<feature type="compositionally biased region" description="Polar residues" evidence="7">
    <location>
        <begin position="331"/>
        <end position="353"/>
    </location>
</feature>
<feature type="transmembrane region" description="Helical" evidence="8">
    <location>
        <begin position="555"/>
        <end position="573"/>
    </location>
</feature>
<dbReference type="EMBL" id="JADMLG010000003">
    <property type="protein sequence ID" value="MBH0776458.1"/>
    <property type="molecule type" value="Genomic_DNA"/>
</dbReference>
<evidence type="ECO:0000256" key="6">
    <source>
        <dbReference type="ARBA" id="ARBA00022840"/>
    </source>
</evidence>
<feature type="transmembrane region" description="Helical" evidence="8">
    <location>
        <begin position="616"/>
        <end position="637"/>
    </location>
</feature>
<dbReference type="Gene3D" id="3.30.200.20">
    <property type="entry name" value="Phosphorylase Kinase, domain 1"/>
    <property type="match status" value="1"/>
</dbReference>
<dbReference type="InterPro" id="IPR011009">
    <property type="entry name" value="Kinase-like_dom_sf"/>
</dbReference>
<keyword evidence="2 10" id="KW-0723">Serine/threonine-protein kinase</keyword>
<name>A0A931I9N2_9NOCA</name>
<evidence type="ECO:0000313" key="11">
    <source>
        <dbReference type="Proteomes" id="UP000655751"/>
    </source>
</evidence>
<evidence type="ECO:0000256" key="2">
    <source>
        <dbReference type="ARBA" id="ARBA00022527"/>
    </source>
</evidence>
<evidence type="ECO:0000256" key="7">
    <source>
        <dbReference type="SAM" id="MobiDB-lite"/>
    </source>
</evidence>
<dbReference type="GO" id="GO:0004674">
    <property type="term" value="F:protein serine/threonine kinase activity"/>
    <property type="evidence" value="ECO:0007669"/>
    <property type="project" value="UniProtKB-KW"/>
</dbReference>
<keyword evidence="8" id="KW-0812">Transmembrane</keyword>
<evidence type="ECO:0000259" key="9">
    <source>
        <dbReference type="PROSITE" id="PS50011"/>
    </source>
</evidence>
<dbReference type="InterPro" id="IPR000719">
    <property type="entry name" value="Prot_kinase_dom"/>
</dbReference>
<evidence type="ECO:0000256" key="8">
    <source>
        <dbReference type="SAM" id="Phobius"/>
    </source>
</evidence>
<protein>
    <recommendedName>
        <fullName evidence="1">non-specific serine/threonine protein kinase</fullName>
        <ecNumber evidence="1">2.7.11.1</ecNumber>
    </recommendedName>
</protein>
<dbReference type="EC" id="2.7.11.1" evidence="1"/>
<sequence length="660" mass="67905">MSGRARARTDIARVRAALPAYDVDDVIGEGGCGVVLAGTHSRLGRRVAIKQMIPPQFGEDPVVRRRFIDEARVMAAIDHPHVVQVFDYVEYEELCLLVMEFMPGGTVGDRFSEDGLDAAAAVAIALSCAAGLDAAHRHGILHRDVKPANLMFGGGGGVKLTDFGIAKIVGGDETLVTQEGYIVGTLHYMSPEQIRGEQLSPAADVYSLATMLYQLLSGKLPIPPTESRVGTILAHARGVTVPLTKVKPSVPEPIADVVMRGLASDSARRFQTAEEFAVALGEPAVSCWGEDWLTSVGIPVVGADTIVAAATGSGRRGSGAHRRPTSESRSGETTFESTRPSAASEEGQSSMPTTEGAPAGNGSPPTLEDVAAARPRSTARLPRVRPDGAVADHGLRLIDIDRDDLVPIQEVVSFDSPRVPLGAAAVLAAAACAVALLGFGGPTAGGSLAPGVVALAGADPVTAAPVELDLSAPIPLRVDGLDADAARLSLDVLGARVGGDTTPITPGVATSVPAPVNPYVLPGTGTGELTLIRDGVEIAVQRVEFSTAQRSTTTAVAVGVVLLALFGIAYLESNFRVLRRGRGGVGNYAGLCAAAAVTAVAVVGAAWVLIGTSPTVPTLVVAATVAIGAGAAAAVGARRMGKRYRHQRGGRRRTVAVVRG</sequence>
<evidence type="ECO:0000256" key="3">
    <source>
        <dbReference type="ARBA" id="ARBA00022679"/>
    </source>
</evidence>
<dbReference type="Gene3D" id="1.10.510.10">
    <property type="entry name" value="Transferase(Phosphotransferase) domain 1"/>
    <property type="match status" value="1"/>
</dbReference>
<dbReference type="AlphaFoldDB" id="A0A931I9N2"/>
<keyword evidence="8" id="KW-0472">Membrane</keyword>
<dbReference type="SMART" id="SM00220">
    <property type="entry name" value="S_TKc"/>
    <property type="match status" value="1"/>
</dbReference>
<dbReference type="Proteomes" id="UP000655751">
    <property type="component" value="Unassembled WGS sequence"/>
</dbReference>
<dbReference type="CDD" id="cd14014">
    <property type="entry name" value="STKc_PknB_like"/>
    <property type="match status" value="1"/>
</dbReference>
<gene>
    <name evidence="10" type="ORF">IT779_09185</name>
</gene>
<dbReference type="RefSeq" id="WP_196148795.1">
    <property type="nucleotide sequence ID" value="NZ_JADMLG010000003.1"/>
</dbReference>